<gene>
    <name evidence="2" type="ORF">GC722_04160</name>
</gene>
<dbReference type="RefSeq" id="WP_156608205.1">
    <property type="nucleotide sequence ID" value="NZ_WPCU01000004.1"/>
</dbReference>
<feature type="transmembrane region" description="Helical" evidence="1">
    <location>
        <begin position="306"/>
        <end position="328"/>
    </location>
</feature>
<feature type="transmembrane region" description="Helical" evidence="1">
    <location>
        <begin position="517"/>
        <end position="537"/>
    </location>
</feature>
<comment type="caution">
    <text evidence="2">The sequence shown here is derived from an EMBL/GenBank/DDBJ whole genome shotgun (WGS) entry which is preliminary data.</text>
</comment>
<feature type="transmembrane region" description="Helical" evidence="1">
    <location>
        <begin position="125"/>
        <end position="151"/>
    </location>
</feature>
<feature type="transmembrane region" description="Helical" evidence="1">
    <location>
        <begin position="82"/>
        <end position="104"/>
    </location>
</feature>
<feature type="transmembrane region" description="Helical" evidence="1">
    <location>
        <begin position="24"/>
        <end position="42"/>
    </location>
</feature>
<organism evidence="2 3">
    <name type="scientific">Auraticoccus cholistanensis</name>
    <dbReference type="NCBI Taxonomy" id="2656650"/>
    <lineage>
        <taxon>Bacteria</taxon>
        <taxon>Bacillati</taxon>
        <taxon>Actinomycetota</taxon>
        <taxon>Actinomycetes</taxon>
        <taxon>Propionibacteriales</taxon>
        <taxon>Propionibacteriaceae</taxon>
        <taxon>Auraticoccus</taxon>
    </lineage>
</organism>
<sequence length="544" mass="54789">MATLVRARLGVLVRAQLRRDRWQLLAWAGGIGVLAVASASAVRAEFGDEEQRAALVAVAAANPAFLFLRGTPDGTGVGAVTFFQVFTFLAVLAGLMNVFLVVRHTRGDEDAGRAELVGATPTGRLLPLVATLVTAAVVGLLLAGLVTGGFLVAGLELAGALLSGVALALAGLVFAGVAAVCAQVLPTARAAAGAAGALVGLAYLVRGIGDALGPAGADPTRAEPAWPSWLSPIGWSQRVSPFGQQRPEVLVLHVVAVTLLFGTAVLLRRRRDLGDSVLADRPGPAAGGRLTGSVSGLAVRHQLPSLVGWCLGAATLGGLAGLLAPVVAEAVESNEALGQLIARLQPGVAGGTVEVFTAALLGMAGVLAAAAGVQTVLRLRTEESEGRAELLLAAPVAVRSWLAVQLALGFVVTALVALAAGSAAGVGLVVAGRGASWLGTGPAAALAHVPAALVVVAVAGLVFAVLPRLTVPLGWGAMVLALALGQLGELLRLPAWLQALSPFRHSSALPLEQLDRTATLVMVVVALAVAAASVLLVRLRDLTT</sequence>
<evidence type="ECO:0000313" key="3">
    <source>
        <dbReference type="Proteomes" id="UP000435304"/>
    </source>
</evidence>
<feature type="transmembrane region" description="Helical" evidence="1">
    <location>
        <begin position="188"/>
        <end position="205"/>
    </location>
</feature>
<keyword evidence="1" id="KW-0812">Transmembrane</keyword>
<reference evidence="2 3" key="1">
    <citation type="submission" date="2019-12" db="EMBL/GenBank/DDBJ databases">
        <title>Auraticoccus cholistani sp. nov., an actinomycete isolated from soil of Cholistan desert.</title>
        <authorList>
            <person name="Cheema M.T."/>
        </authorList>
    </citation>
    <scope>NUCLEOTIDE SEQUENCE [LARGE SCALE GENOMIC DNA]</scope>
    <source>
        <strain evidence="2 3">F435</strain>
    </source>
</reference>
<feature type="transmembrane region" description="Helical" evidence="1">
    <location>
        <begin position="249"/>
        <end position="267"/>
    </location>
</feature>
<keyword evidence="3" id="KW-1185">Reference proteome</keyword>
<evidence type="ECO:0000256" key="1">
    <source>
        <dbReference type="SAM" id="Phobius"/>
    </source>
</evidence>
<feature type="transmembrane region" description="Helical" evidence="1">
    <location>
        <begin position="157"/>
        <end position="181"/>
    </location>
</feature>
<dbReference type="EMBL" id="WPCU01000004">
    <property type="protein sequence ID" value="MVA75226.1"/>
    <property type="molecule type" value="Genomic_DNA"/>
</dbReference>
<accession>A0A6A9UQP8</accession>
<feature type="transmembrane region" description="Helical" evidence="1">
    <location>
        <begin position="473"/>
        <end position="497"/>
    </location>
</feature>
<feature type="transmembrane region" description="Helical" evidence="1">
    <location>
        <begin position="406"/>
        <end position="431"/>
    </location>
</feature>
<proteinExistence type="predicted"/>
<feature type="transmembrane region" description="Helical" evidence="1">
    <location>
        <begin position="443"/>
        <end position="466"/>
    </location>
</feature>
<protein>
    <submittedName>
        <fullName evidence="2">Polyketide antibiotic transporter</fullName>
    </submittedName>
</protein>
<evidence type="ECO:0000313" key="2">
    <source>
        <dbReference type="EMBL" id="MVA75226.1"/>
    </source>
</evidence>
<keyword evidence="1" id="KW-1133">Transmembrane helix</keyword>
<name>A0A6A9UQP8_9ACTN</name>
<dbReference type="Proteomes" id="UP000435304">
    <property type="component" value="Unassembled WGS sequence"/>
</dbReference>
<keyword evidence="1" id="KW-0472">Membrane</keyword>
<dbReference type="AlphaFoldDB" id="A0A6A9UQP8"/>
<feature type="transmembrane region" description="Helical" evidence="1">
    <location>
        <begin position="355"/>
        <end position="377"/>
    </location>
</feature>